<dbReference type="InterPro" id="IPR014509">
    <property type="entry name" value="YjdF-like"/>
</dbReference>
<dbReference type="KEGG" id="nas:GCU68_18955"/>
<keyword evidence="3" id="KW-1185">Reference proteome</keyword>
<reference evidence="2 3" key="1">
    <citation type="journal article" date="2007" name="Int. J. Syst. Evol. Microbiol.">
        <title>Natronorubrum sulfidifaciens sp. nov., an extremely haloalkaliphilic archaeon isolated from Aiding salt lake in Xin-Jiang, China.</title>
        <authorList>
            <person name="Cui H.L."/>
            <person name="Tohty D."/>
            <person name="Liu H.C."/>
            <person name="Liu S.J."/>
            <person name="Oren A."/>
            <person name="Zhou P.J."/>
        </authorList>
    </citation>
    <scope>NUCLEOTIDE SEQUENCE [LARGE SCALE GENOMIC DNA]</scope>
    <source>
        <strain evidence="2 3">7-3</strain>
        <plasmid evidence="2">unnamed2</plasmid>
    </source>
</reference>
<accession>A0A5P9P922</accession>
<dbReference type="GeneID" id="42303138"/>
<name>A0A5P9P922_9EURY</name>
<sequence length="186" mass="20669">MRSSVAKTIVHGTRSALVAVFVVGIRRRNPGAVVNAGLAFGVSFLPDLLECRFDIEFRPWQRVYTVTALLTHAIGMLGPYDDVSWWDHLTHVHSATLLGGFAHAAARRRGRDPRVDVVATVTVAGVLWELLEYAIHGTARRLDLEPILIAYGKRDTVLDLVFNLVGALLVLVFGDRYLHNFVQDLE</sequence>
<evidence type="ECO:0008006" key="4">
    <source>
        <dbReference type="Google" id="ProtNLM"/>
    </source>
</evidence>
<dbReference type="AlphaFoldDB" id="A0A5P9P922"/>
<dbReference type="OrthoDB" id="313603at2157"/>
<dbReference type="RefSeq" id="WP_152944176.1">
    <property type="nucleotide sequence ID" value="NZ_CP045490.1"/>
</dbReference>
<evidence type="ECO:0000256" key="1">
    <source>
        <dbReference type="SAM" id="Phobius"/>
    </source>
</evidence>
<gene>
    <name evidence="2" type="ORF">GCU68_18955</name>
</gene>
<keyword evidence="1" id="KW-1133">Transmembrane helix</keyword>
<feature type="transmembrane region" description="Helical" evidence="1">
    <location>
        <begin position="156"/>
        <end position="174"/>
    </location>
</feature>
<dbReference type="Proteomes" id="UP000326170">
    <property type="component" value="Plasmid unnamed2"/>
</dbReference>
<keyword evidence="1" id="KW-0472">Membrane</keyword>
<evidence type="ECO:0000313" key="3">
    <source>
        <dbReference type="Proteomes" id="UP000326170"/>
    </source>
</evidence>
<evidence type="ECO:0000313" key="2">
    <source>
        <dbReference type="EMBL" id="QFU84616.1"/>
    </source>
</evidence>
<feature type="transmembrane region" description="Helical" evidence="1">
    <location>
        <begin position="117"/>
        <end position="136"/>
    </location>
</feature>
<keyword evidence="1" id="KW-0812">Transmembrane</keyword>
<keyword evidence="2" id="KW-0614">Plasmid</keyword>
<dbReference type="EMBL" id="CP045490">
    <property type="protein sequence ID" value="QFU84616.1"/>
    <property type="molecule type" value="Genomic_DNA"/>
</dbReference>
<organism evidence="2 3">
    <name type="scientific">Natronorubrum aibiense</name>
    <dbReference type="NCBI Taxonomy" id="348826"/>
    <lineage>
        <taxon>Archaea</taxon>
        <taxon>Methanobacteriati</taxon>
        <taxon>Methanobacteriota</taxon>
        <taxon>Stenosarchaea group</taxon>
        <taxon>Halobacteria</taxon>
        <taxon>Halobacteriales</taxon>
        <taxon>Natrialbaceae</taxon>
        <taxon>Natronorubrum</taxon>
    </lineage>
</organism>
<proteinExistence type="predicted"/>
<protein>
    <recommendedName>
        <fullName evidence="4">DUF2238 domain-containing protein</fullName>
    </recommendedName>
</protein>
<dbReference type="Pfam" id="PF09997">
    <property type="entry name" value="DUF2238"/>
    <property type="match status" value="1"/>
</dbReference>
<geneLocation type="plasmid" evidence="2 3">
    <name>unnamed2</name>
</geneLocation>